<accession>A0A951UMX4</accession>
<keyword evidence="4 6" id="KW-1133">Transmembrane helix</keyword>
<feature type="transmembrane region" description="Helical" evidence="6">
    <location>
        <begin position="20"/>
        <end position="37"/>
    </location>
</feature>
<evidence type="ECO:0000256" key="3">
    <source>
        <dbReference type="ARBA" id="ARBA00022692"/>
    </source>
</evidence>
<comment type="caution">
    <text evidence="8">The sequence shown here is derived from an EMBL/GenBank/DDBJ whole genome shotgun (WGS) entry which is preliminary data.</text>
</comment>
<name>A0A951UMX4_9CYAN</name>
<dbReference type="Proteomes" id="UP000757435">
    <property type="component" value="Unassembled WGS sequence"/>
</dbReference>
<dbReference type="PANTHER" id="PTHR12677">
    <property type="entry name" value="GOLGI APPARATUS MEMBRANE PROTEIN TVP38-RELATED"/>
    <property type="match status" value="1"/>
</dbReference>
<dbReference type="Pfam" id="PF09335">
    <property type="entry name" value="VTT_dom"/>
    <property type="match status" value="1"/>
</dbReference>
<feature type="transmembrane region" description="Helical" evidence="6">
    <location>
        <begin position="140"/>
        <end position="158"/>
    </location>
</feature>
<feature type="transmembrane region" description="Helical" evidence="6">
    <location>
        <begin position="89"/>
        <end position="113"/>
    </location>
</feature>
<evidence type="ECO:0000313" key="8">
    <source>
        <dbReference type="EMBL" id="MBW4659857.1"/>
    </source>
</evidence>
<feature type="transmembrane region" description="Helical" evidence="6">
    <location>
        <begin position="170"/>
        <end position="191"/>
    </location>
</feature>
<reference evidence="8" key="1">
    <citation type="submission" date="2021-05" db="EMBL/GenBank/DDBJ databases">
        <authorList>
            <person name="Pietrasiak N."/>
            <person name="Ward R."/>
            <person name="Stajich J.E."/>
            <person name="Kurbessoian T."/>
        </authorList>
    </citation>
    <scope>NUCLEOTIDE SEQUENCE</scope>
    <source>
        <strain evidence="8">UHER 2000/2452</strain>
    </source>
</reference>
<keyword evidence="3 6" id="KW-0812">Transmembrane</keyword>
<comment type="subcellular location">
    <subcellularLocation>
        <location evidence="1 6">Cell membrane</location>
        <topology evidence="1 6">Multi-pass membrane protein</topology>
    </subcellularLocation>
</comment>
<evidence type="ECO:0000256" key="5">
    <source>
        <dbReference type="ARBA" id="ARBA00023136"/>
    </source>
</evidence>
<proteinExistence type="inferred from homology"/>
<evidence type="ECO:0000256" key="4">
    <source>
        <dbReference type="ARBA" id="ARBA00022989"/>
    </source>
</evidence>
<evidence type="ECO:0000256" key="1">
    <source>
        <dbReference type="ARBA" id="ARBA00004651"/>
    </source>
</evidence>
<evidence type="ECO:0000313" key="9">
    <source>
        <dbReference type="Proteomes" id="UP000757435"/>
    </source>
</evidence>
<dbReference type="GO" id="GO:0005886">
    <property type="term" value="C:plasma membrane"/>
    <property type="evidence" value="ECO:0007669"/>
    <property type="project" value="UniProtKB-SubCell"/>
</dbReference>
<organism evidence="8 9">
    <name type="scientific">Drouetiella hepatica Uher 2000/2452</name>
    <dbReference type="NCBI Taxonomy" id="904376"/>
    <lineage>
        <taxon>Bacteria</taxon>
        <taxon>Bacillati</taxon>
        <taxon>Cyanobacteriota</taxon>
        <taxon>Cyanophyceae</taxon>
        <taxon>Oculatellales</taxon>
        <taxon>Oculatellaceae</taxon>
        <taxon>Drouetiella</taxon>
    </lineage>
</organism>
<reference evidence="8" key="2">
    <citation type="journal article" date="2022" name="Microbiol. Resour. Announc.">
        <title>Metagenome Sequencing to Explore Phylogenomics of Terrestrial Cyanobacteria.</title>
        <authorList>
            <person name="Ward R.D."/>
            <person name="Stajich J.E."/>
            <person name="Johansen J.R."/>
            <person name="Huntemann M."/>
            <person name="Clum A."/>
            <person name="Foster B."/>
            <person name="Foster B."/>
            <person name="Roux S."/>
            <person name="Palaniappan K."/>
            <person name="Varghese N."/>
            <person name="Mukherjee S."/>
            <person name="Reddy T.B.K."/>
            <person name="Daum C."/>
            <person name="Copeland A."/>
            <person name="Chen I.A."/>
            <person name="Ivanova N.N."/>
            <person name="Kyrpides N.C."/>
            <person name="Shapiro N."/>
            <person name="Eloe-Fadrosh E.A."/>
            <person name="Pietrasiak N."/>
        </authorList>
    </citation>
    <scope>NUCLEOTIDE SEQUENCE</scope>
    <source>
        <strain evidence="8">UHER 2000/2452</strain>
    </source>
</reference>
<feature type="transmembrane region" description="Helical" evidence="6">
    <location>
        <begin position="197"/>
        <end position="220"/>
    </location>
</feature>
<protein>
    <recommendedName>
        <fullName evidence="6">TVP38/TMEM64 family membrane protein</fullName>
    </recommendedName>
</protein>
<evidence type="ECO:0000256" key="6">
    <source>
        <dbReference type="RuleBase" id="RU366058"/>
    </source>
</evidence>
<dbReference type="InterPro" id="IPR015414">
    <property type="entry name" value="TMEM64"/>
</dbReference>
<keyword evidence="2 6" id="KW-1003">Cell membrane</keyword>
<feature type="domain" description="VTT" evidence="7">
    <location>
        <begin position="77"/>
        <end position="193"/>
    </location>
</feature>
<evidence type="ECO:0000259" key="7">
    <source>
        <dbReference type="Pfam" id="PF09335"/>
    </source>
</evidence>
<dbReference type="InterPro" id="IPR032816">
    <property type="entry name" value="VTT_dom"/>
</dbReference>
<evidence type="ECO:0000256" key="2">
    <source>
        <dbReference type="ARBA" id="ARBA00022475"/>
    </source>
</evidence>
<dbReference type="AlphaFoldDB" id="A0A951UMX4"/>
<dbReference type="EMBL" id="JAHHHD010000015">
    <property type="protein sequence ID" value="MBW4659857.1"/>
    <property type="molecule type" value="Genomic_DNA"/>
</dbReference>
<feature type="transmembrane region" description="Helical" evidence="6">
    <location>
        <begin position="57"/>
        <end position="77"/>
    </location>
</feature>
<dbReference type="PANTHER" id="PTHR12677:SF59">
    <property type="entry name" value="GOLGI APPARATUS MEMBRANE PROTEIN TVP38-RELATED"/>
    <property type="match status" value="1"/>
</dbReference>
<sequence length="243" mass="26589">MEPLRSKTRIARFFSLQNTIALLVLGVCIATGIWVISQSHINWSQPEQITQLIQQQGIWGVLFYIGFVIVAIVVSVIPSTPATIAAGAIWGPMTAGIYAVIGISVGSLLAYFIGRTLGRSAMRALTGKVIYFSTHRGDRYIGWLIFVVHLLPVLPYELMSYAAGTSGISLSIYARSAFLGIIPCAFLLTFIGSSISIGFPVLLAFLGLFITVLALLTWGIKRHNWLGLRDVIRVEPDHDSSRH</sequence>
<keyword evidence="5 6" id="KW-0472">Membrane</keyword>
<comment type="similarity">
    <text evidence="6">Belongs to the TVP38/TMEM64 family.</text>
</comment>
<gene>
    <name evidence="8" type="ORF">KME15_14370</name>
</gene>